<protein>
    <recommendedName>
        <fullName evidence="12">DNA polymerase IV</fullName>
        <shortName evidence="12">Pol IV</shortName>
        <ecNumber evidence="12">2.7.7.7</ecNumber>
    </recommendedName>
</protein>
<feature type="binding site" evidence="12">
    <location>
        <position position="125"/>
    </location>
    <ligand>
        <name>Mg(2+)</name>
        <dbReference type="ChEBI" id="CHEBI:18420"/>
    </ligand>
</feature>
<comment type="similarity">
    <text evidence="1 12">Belongs to the DNA polymerase type-Y family.</text>
</comment>
<comment type="caution">
    <text evidence="15">The sequence shown here is derived from an EMBL/GenBank/DDBJ whole genome shotgun (WGS) entry which is preliminary data.</text>
</comment>
<keyword evidence="2 12" id="KW-0515">Mutator protein</keyword>
<sequence length="401" mass="43723">MAERWIAHLDMDAFYASVELLRYPQLKGQPVVIGGRREHQPRAGADGQLQFSRLRDYTGRGVITTATYAARAFGVRSGLGLMKAAQLAPDCILLPVDFEAYRAASRRFKAAVREIAPVIEDRGIDEIYIDLSELAQGRGSVAHDPLGGLKQLAQDIKNNVRAATALTCSIGLAPNKLLAKIASELDKPDGLTLIRPEDLATRIWPLSVRAINGVGPKAAQRLEDLGVHSIGELAACDPAWLIQRFGKSYGAWLHESAHGRDERPVVTHSESVSISHETTFERDLHAVRDKAELGAILDRLCEALARDLAKKNLSARTIGIKLRFEGFKTVTRDQTLEAPVQAAADIRHAAGLCLKRVDLSKRLRLMGVRAAGLEATGAGQSSAPRARVKSERPSNQSLFDE</sequence>
<dbReference type="InterPro" id="IPR036775">
    <property type="entry name" value="DNA_pol_Y-fam_lit_finger_sf"/>
</dbReference>
<dbReference type="Proteomes" id="UP000613266">
    <property type="component" value="Unassembled WGS sequence"/>
</dbReference>
<feature type="binding site" evidence="12">
    <location>
        <position position="10"/>
    </location>
    <ligand>
        <name>Mg(2+)</name>
        <dbReference type="ChEBI" id="CHEBI:18420"/>
    </ligand>
</feature>
<evidence type="ECO:0000256" key="5">
    <source>
        <dbReference type="ARBA" id="ARBA00022705"/>
    </source>
</evidence>
<dbReference type="RefSeq" id="WP_198112517.1">
    <property type="nucleotide sequence ID" value="NZ_JAEDAK010000014.1"/>
</dbReference>
<dbReference type="PROSITE" id="PS50173">
    <property type="entry name" value="UMUC"/>
    <property type="match status" value="1"/>
</dbReference>
<accession>A0A931J9B8</accession>
<evidence type="ECO:0000256" key="3">
    <source>
        <dbReference type="ARBA" id="ARBA00022679"/>
    </source>
</evidence>
<keyword evidence="10 12" id="KW-0234">DNA repair</keyword>
<dbReference type="FunFam" id="3.30.1490.100:FF:000004">
    <property type="entry name" value="DNA polymerase IV"/>
    <property type="match status" value="1"/>
</dbReference>
<dbReference type="AlphaFoldDB" id="A0A931J9B8"/>
<dbReference type="Pfam" id="PF00817">
    <property type="entry name" value="IMS"/>
    <property type="match status" value="1"/>
</dbReference>
<gene>
    <name evidence="12 15" type="primary">dinB</name>
    <name evidence="15" type="ORF">I7X39_17820</name>
</gene>
<keyword evidence="3 12" id="KW-0808">Transferase</keyword>
<dbReference type="InterPro" id="IPR001126">
    <property type="entry name" value="UmuC"/>
</dbReference>
<dbReference type="GO" id="GO:0042276">
    <property type="term" value="P:error-prone translesion synthesis"/>
    <property type="evidence" value="ECO:0007669"/>
    <property type="project" value="TreeGrafter"/>
</dbReference>
<dbReference type="GO" id="GO:0006261">
    <property type="term" value="P:DNA-templated DNA replication"/>
    <property type="evidence" value="ECO:0007669"/>
    <property type="project" value="UniProtKB-UniRule"/>
</dbReference>
<keyword evidence="7 12" id="KW-0227">DNA damage</keyword>
<dbReference type="Gene3D" id="1.10.150.20">
    <property type="entry name" value="5' to 3' exonuclease, C-terminal subdomain"/>
    <property type="match status" value="1"/>
</dbReference>
<evidence type="ECO:0000256" key="6">
    <source>
        <dbReference type="ARBA" id="ARBA00022723"/>
    </source>
</evidence>
<dbReference type="InterPro" id="IPR050116">
    <property type="entry name" value="DNA_polymerase-Y"/>
</dbReference>
<dbReference type="PANTHER" id="PTHR11076">
    <property type="entry name" value="DNA REPAIR POLYMERASE UMUC / TRANSFERASE FAMILY MEMBER"/>
    <property type="match status" value="1"/>
</dbReference>
<name>A0A931J9B8_9BURK</name>
<keyword evidence="16" id="KW-1185">Reference proteome</keyword>
<reference evidence="15" key="1">
    <citation type="submission" date="2020-12" db="EMBL/GenBank/DDBJ databases">
        <title>The genome sequence of Inhella sp. 1Y17.</title>
        <authorList>
            <person name="Liu Y."/>
        </authorList>
    </citation>
    <scope>NUCLEOTIDE SEQUENCE</scope>
    <source>
        <strain evidence="15">1Y17</strain>
    </source>
</reference>
<evidence type="ECO:0000256" key="13">
    <source>
        <dbReference type="SAM" id="MobiDB-lite"/>
    </source>
</evidence>
<keyword evidence="4 12" id="KW-0548">Nucleotidyltransferase</keyword>
<proteinExistence type="inferred from homology"/>
<dbReference type="GO" id="GO:0003684">
    <property type="term" value="F:damaged DNA binding"/>
    <property type="evidence" value="ECO:0007669"/>
    <property type="project" value="InterPro"/>
</dbReference>
<evidence type="ECO:0000256" key="1">
    <source>
        <dbReference type="ARBA" id="ARBA00010945"/>
    </source>
</evidence>
<dbReference type="CDD" id="cd03586">
    <property type="entry name" value="PolY_Pol_IV_kappa"/>
    <property type="match status" value="1"/>
</dbReference>
<organism evidence="15 16">
    <name type="scientific">Inhella proteolytica</name>
    <dbReference type="NCBI Taxonomy" id="2795029"/>
    <lineage>
        <taxon>Bacteria</taxon>
        <taxon>Pseudomonadati</taxon>
        <taxon>Pseudomonadota</taxon>
        <taxon>Betaproteobacteria</taxon>
        <taxon>Burkholderiales</taxon>
        <taxon>Sphaerotilaceae</taxon>
        <taxon>Inhella</taxon>
    </lineage>
</organism>
<dbReference type="HAMAP" id="MF_01113">
    <property type="entry name" value="DNApol_IV"/>
    <property type="match status" value="1"/>
</dbReference>
<keyword evidence="12" id="KW-0238">DNA-binding</keyword>
<dbReference type="GO" id="GO:0005829">
    <property type="term" value="C:cytosol"/>
    <property type="evidence" value="ECO:0007669"/>
    <property type="project" value="TreeGrafter"/>
</dbReference>
<evidence type="ECO:0000256" key="11">
    <source>
        <dbReference type="ARBA" id="ARBA00049244"/>
    </source>
</evidence>
<evidence type="ECO:0000256" key="12">
    <source>
        <dbReference type="HAMAP-Rule" id="MF_01113"/>
    </source>
</evidence>
<feature type="active site" evidence="12">
    <location>
        <position position="126"/>
    </location>
</feature>
<feature type="domain" description="UmuC" evidence="14">
    <location>
        <begin position="6"/>
        <end position="215"/>
    </location>
</feature>
<evidence type="ECO:0000259" key="14">
    <source>
        <dbReference type="PROSITE" id="PS50173"/>
    </source>
</evidence>
<feature type="site" description="Substrate discrimination" evidence="12">
    <location>
        <position position="15"/>
    </location>
</feature>
<comment type="cofactor">
    <cofactor evidence="12">
        <name>Mg(2+)</name>
        <dbReference type="ChEBI" id="CHEBI:18420"/>
    </cofactor>
    <text evidence="12">Binds 2 magnesium ions per subunit.</text>
</comment>
<feature type="region of interest" description="Disordered" evidence="13">
    <location>
        <begin position="376"/>
        <end position="401"/>
    </location>
</feature>
<dbReference type="Gene3D" id="3.30.70.270">
    <property type="match status" value="2"/>
</dbReference>
<dbReference type="SUPFAM" id="SSF56672">
    <property type="entry name" value="DNA/RNA polymerases"/>
    <property type="match status" value="1"/>
</dbReference>
<comment type="catalytic activity">
    <reaction evidence="11 12">
        <text>DNA(n) + a 2'-deoxyribonucleoside 5'-triphosphate = DNA(n+1) + diphosphate</text>
        <dbReference type="Rhea" id="RHEA:22508"/>
        <dbReference type="Rhea" id="RHEA-COMP:17339"/>
        <dbReference type="Rhea" id="RHEA-COMP:17340"/>
        <dbReference type="ChEBI" id="CHEBI:33019"/>
        <dbReference type="ChEBI" id="CHEBI:61560"/>
        <dbReference type="ChEBI" id="CHEBI:173112"/>
        <dbReference type="EC" id="2.7.7.7"/>
    </reaction>
</comment>
<dbReference type="Gene3D" id="3.30.1490.100">
    <property type="entry name" value="DNA polymerase, Y-family, little finger domain"/>
    <property type="match status" value="1"/>
</dbReference>
<dbReference type="Pfam" id="PF11799">
    <property type="entry name" value="IMS_C"/>
    <property type="match status" value="1"/>
</dbReference>
<comment type="subcellular location">
    <subcellularLocation>
        <location evidence="12">Cytoplasm</location>
    </subcellularLocation>
</comment>
<evidence type="ECO:0000256" key="4">
    <source>
        <dbReference type="ARBA" id="ARBA00022695"/>
    </source>
</evidence>
<keyword evidence="5 12" id="KW-0235">DNA replication</keyword>
<dbReference type="GO" id="GO:0003887">
    <property type="term" value="F:DNA-directed DNA polymerase activity"/>
    <property type="evidence" value="ECO:0007669"/>
    <property type="project" value="UniProtKB-UniRule"/>
</dbReference>
<dbReference type="Pfam" id="PF11798">
    <property type="entry name" value="IMS_HHH"/>
    <property type="match status" value="1"/>
</dbReference>
<evidence type="ECO:0000313" key="16">
    <source>
        <dbReference type="Proteomes" id="UP000613266"/>
    </source>
</evidence>
<comment type="subunit">
    <text evidence="12">Monomer.</text>
</comment>
<keyword evidence="12" id="KW-0963">Cytoplasm</keyword>
<comment type="function">
    <text evidence="12">Poorly processive, error-prone DNA polymerase involved in untargeted mutagenesis. Copies undamaged DNA at stalled replication forks, which arise in vivo from mismatched or misaligned primer ends. These misaligned primers can be extended by PolIV. Exhibits no 3'-5' exonuclease (proofreading) activity. May be involved in translesional synthesis, in conjunction with the beta clamp from PolIII.</text>
</comment>
<dbReference type="EMBL" id="JAEDAK010000014">
    <property type="protein sequence ID" value="MBH9578752.1"/>
    <property type="molecule type" value="Genomic_DNA"/>
</dbReference>
<dbReference type="InterPro" id="IPR043502">
    <property type="entry name" value="DNA/RNA_pol_sf"/>
</dbReference>
<evidence type="ECO:0000256" key="2">
    <source>
        <dbReference type="ARBA" id="ARBA00022457"/>
    </source>
</evidence>
<dbReference type="EC" id="2.7.7.7" evidence="12"/>
<dbReference type="GO" id="GO:0006281">
    <property type="term" value="P:DNA repair"/>
    <property type="evidence" value="ECO:0007669"/>
    <property type="project" value="UniProtKB-UniRule"/>
</dbReference>
<dbReference type="InterPro" id="IPR022880">
    <property type="entry name" value="DNApol_IV"/>
</dbReference>
<evidence type="ECO:0000313" key="15">
    <source>
        <dbReference type="EMBL" id="MBH9578752.1"/>
    </source>
</evidence>
<evidence type="ECO:0000256" key="8">
    <source>
        <dbReference type="ARBA" id="ARBA00022842"/>
    </source>
</evidence>
<dbReference type="NCBIfam" id="NF002677">
    <property type="entry name" value="PRK02406.1"/>
    <property type="match status" value="1"/>
</dbReference>
<dbReference type="InterPro" id="IPR017961">
    <property type="entry name" value="DNA_pol_Y-fam_little_finger"/>
</dbReference>
<keyword evidence="9 12" id="KW-0239">DNA-directed DNA polymerase</keyword>
<dbReference type="PANTHER" id="PTHR11076:SF33">
    <property type="entry name" value="DNA POLYMERASE KAPPA"/>
    <property type="match status" value="1"/>
</dbReference>
<dbReference type="SUPFAM" id="SSF100879">
    <property type="entry name" value="Lesion bypass DNA polymerase (Y-family), little finger domain"/>
    <property type="match status" value="1"/>
</dbReference>
<dbReference type="GO" id="GO:0000287">
    <property type="term" value="F:magnesium ion binding"/>
    <property type="evidence" value="ECO:0007669"/>
    <property type="project" value="UniProtKB-UniRule"/>
</dbReference>
<dbReference type="InterPro" id="IPR043128">
    <property type="entry name" value="Rev_trsase/Diguanyl_cyclase"/>
</dbReference>
<evidence type="ECO:0000256" key="9">
    <source>
        <dbReference type="ARBA" id="ARBA00022932"/>
    </source>
</evidence>
<dbReference type="InterPro" id="IPR024728">
    <property type="entry name" value="PolY_HhH_motif"/>
</dbReference>
<evidence type="ECO:0000256" key="10">
    <source>
        <dbReference type="ARBA" id="ARBA00023204"/>
    </source>
</evidence>
<dbReference type="GO" id="GO:0009432">
    <property type="term" value="P:SOS response"/>
    <property type="evidence" value="ECO:0007669"/>
    <property type="project" value="TreeGrafter"/>
</dbReference>
<keyword evidence="8 12" id="KW-0460">Magnesium</keyword>
<dbReference type="Gene3D" id="3.40.1170.60">
    <property type="match status" value="1"/>
</dbReference>
<evidence type="ECO:0000256" key="7">
    <source>
        <dbReference type="ARBA" id="ARBA00022763"/>
    </source>
</evidence>
<keyword evidence="6 12" id="KW-0479">Metal-binding</keyword>